<reference evidence="2" key="3">
    <citation type="submission" date="2025-09" db="UniProtKB">
        <authorList>
            <consortium name="Ensembl"/>
        </authorList>
    </citation>
    <scope>IDENTIFICATION</scope>
</reference>
<dbReference type="PROSITE" id="PS50041">
    <property type="entry name" value="C_TYPE_LECTIN_2"/>
    <property type="match status" value="1"/>
</dbReference>
<organism evidence="2 3">
    <name type="scientific">Scleropages formosus</name>
    <name type="common">Asian bonytongue</name>
    <name type="synonym">Osteoglossum formosum</name>
    <dbReference type="NCBI Taxonomy" id="113540"/>
    <lineage>
        <taxon>Eukaryota</taxon>
        <taxon>Metazoa</taxon>
        <taxon>Chordata</taxon>
        <taxon>Craniata</taxon>
        <taxon>Vertebrata</taxon>
        <taxon>Euteleostomi</taxon>
        <taxon>Actinopterygii</taxon>
        <taxon>Neopterygii</taxon>
        <taxon>Teleostei</taxon>
        <taxon>Osteoglossocephala</taxon>
        <taxon>Osteoglossomorpha</taxon>
        <taxon>Osteoglossiformes</taxon>
        <taxon>Osteoglossidae</taxon>
        <taxon>Scleropages</taxon>
    </lineage>
</organism>
<dbReference type="CDD" id="cd00037">
    <property type="entry name" value="CLECT"/>
    <property type="match status" value="1"/>
</dbReference>
<name>A0A8C9S243_SCLFO</name>
<dbReference type="SUPFAM" id="SSF56436">
    <property type="entry name" value="C-type lectin-like"/>
    <property type="match status" value="1"/>
</dbReference>
<dbReference type="InterPro" id="IPR016186">
    <property type="entry name" value="C-type_lectin-like/link_sf"/>
</dbReference>
<evidence type="ECO:0000313" key="2">
    <source>
        <dbReference type="Ensembl" id="ENSSFOP00015024181.2"/>
    </source>
</evidence>
<dbReference type="PANTHER" id="PTHR45784:SF3">
    <property type="entry name" value="C-TYPE LECTIN DOMAIN FAMILY 4 MEMBER K-LIKE-RELATED"/>
    <property type="match status" value="1"/>
</dbReference>
<dbReference type="InterPro" id="IPR016187">
    <property type="entry name" value="CTDL_fold"/>
</dbReference>
<dbReference type="AlphaFoldDB" id="A0A8C9S243"/>
<reference evidence="2" key="2">
    <citation type="submission" date="2025-08" db="UniProtKB">
        <authorList>
            <consortium name="Ensembl"/>
        </authorList>
    </citation>
    <scope>IDENTIFICATION</scope>
</reference>
<dbReference type="PANTHER" id="PTHR45784">
    <property type="entry name" value="C-TYPE LECTIN DOMAIN FAMILY 20 MEMBER A-RELATED"/>
    <property type="match status" value="1"/>
</dbReference>
<dbReference type="OrthoDB" id="6369810at2759"/>
<evidence type="ECO:0000259" key="1">
    <source>
        <dbReference type="PROSITE" id="PS50041"/>
    </source>
</evidence>
<accession>A0A8C9S243</accession>
<dbReference type="InterPro" id="IPR001304">
    <property type="entry name" value="C-type_lectin-like"/>
</dbReference>
<keyword evidence="3" id="KW-1185">Reference proteome</keyword>
<feature type="domain" description="C-type lectin" evidence="1">
    <location>
        <begin position="38"/>
        <end position="142"/>
    </location>
</feature>
<proteinExistence type="predicted"/>
<dbReference type="Proteomes" id="UP000694397">
    <property type="component" value="Chromosome 1"/>
</dbReference>
<dbReference type="GeneTree" id="ENSGT01150000288736"/>
<protein>
    <recommendedName>
        <fullName evidence="1">C-type lectin domain-containing protein</fullName>
    </recommendedName>
</protein>
<dbReference type="Ensembl" id="ENSSFOT00015024442.2">
    <property type="protein sequence ID" value="ENSSFOP00015024181.2"/>
    <property type="gene ID" value="ENSSFOG00015015543.2"/>
</dbReference>
<dbReference type="Pfam" id="PF00059">
    <property type="entry name" value="Lectin_C"/>
    <property type="match status" value="1"/>
</dbReference>
<dbReference type="SMART" id="SM00034">
    <property type="entry name" value="CLECT"/>
    <property type="match status" value="1"/>
</dbReference>
<sequence length="156" mass="17887">MVSVEGFLDCCTTMKKIALAAFLIAGLCAPTLSLDTEHFVISDNRNWDDAHSNCKNKYTELSSIYDEQEMEVLQTLSKKGWIGLFRAVSNSNIWNWTDGTNFSFQNWDVHQPDNSVGSENCVVENGWWNDYFCGVHLPSFCSQEMRKMVEWLLIVK</sequence>
<evidence type="ECO:0000313" key="3">
    <source>
        <dbReference type="Proteomes" id="UP000694397"/>
    </source>
</evidence>
<dbReference type="Gene3D" id="3.10.100.10">
    <property type="entry name" value="Mannose-Binding Protein A, subunit A"/>
    <property type="match status" value="1"/>
</dbReference>
<reference evidence="2 3" key="1">
    <citation type="submission" date="2019-04" db="EMBL/GenBank/DDBJ databases">
        <authorList>
            <consortium name="Wellcome Sanger Institute Data Sharing"/>
        </authorList>
    </citation>
    <scope>NUCLEOTIDE SEQUENCE [LARGE SCALE GENOMIC DNA]</scope>
</reference>